<dbReference type="Pfam" id="PF21344">
    <property type="entry name" value="Zn_ribbon_LysW"/>
    <property type="match status" value="1"/>
</dbReference>
<protein>
    <recommendedName>
        <fullName evidence="3">Lysine biosynthesis protein LysW</fullName>
    </recommendedName>
</protein>
<evidence type="ECO:0000313" key="2">
    <source>
        <dbReference type="Proteomes" id="UP000176665"/>
    </source>
</evidence>
<dbReference type="PANTHER" id="PTHR40393:SF1">
    <property type="entry name" value="LYSINE BIOSYNTHESIS PROTEIN-RELATED"/>
    <property type="match status" value="1"/>
</dbReference>
<accession>A0A1F5YRZ9</accession>
<dbReference type="STRING" id="1798371.A2W14_01280"/>
<evidence type="ECO:0000313" key="1">
    <source>
        <dbReference type="EMBL" id="OGG02662.1"/>
    </source>
</evidence>
<evidence type="ECO:0008006" key="3">
    <source>
        <dbReference type="Google" id="ProtNLM"/>
    </source>
</evidence>
<proteinExistence type="predicted"/>
<dbReference type="Gene3D" id="2.20.28.160">
    <property type="match status" value="1"/>
</dbReference>
<name>A0A1F5YRZ9_9BACT</name>
<dbReference type="Proteomes" id="UP000176665">
    <property type="component" value="Unassembled WGS sequence"/>
</dbReference>
<reference evidence="1 2" key="1">
    <citation type="journal article" date="2016" name="Nat. Commun.">
        <title>Thousands of microbial genomes shed light on interconnected biogeochemical processes in an aquifer system.</title>
        <authorList>
            <person name="Anantharaman K."/>
            <person name="Brown C.T."/>
            <person name="Hug L.A."/>
            <person name="Sharon I."/>
            <person name="Castelle C.J."/>
            <person name="Probst A.J."/>
            <person name="Thomas B.C."/>
            <person name="Singh A."/>
            <person name="Wilkins M.J."/>
            <person name="Karaoz U."/>
            <person name="Brodie E.L."/>
            <person name="Williams K.H."/>
            <person name="Hubbard S.S."/>
            <person name="Banfield J.F."/>
        </authorList>
    </citation>
    <scope>NUCLEOTIDE SEQUENCE [LARGE SCALE GENOMIC DNA]</scope>
</reference>
<organism evidence="1 2">
    <name type="scientific">Candidatus Gottesmanbacteria bacterium RBG_16_37_8</name>
    <dbReference type="NCBI Taxonomy" id="1798371"/>
    <lineage>
        <taxon>Bacteria</taxon>
        <taxon>Candidatus Gottesmaniibacteriota</taxon>
    </lineage>
</organism>
<dbReference type="AlphaFoldDB" id="A0A1F5YRZ9"/>
<comment type="caution">
    <text evidence="1">The sequence shown here is derived from an EMBL/GenBank/DDBJ whole genome shotgun (WGS) entry which is preliminary data.</text>
</comment>
<dbReference type="InterPro" id="IPR005906">
    <property type="entry name" value="LysW"/>
</dbReference>
<gene>
    <name evidence="1" type="ORF">A2W14_01280</name>
</gene>
<dbReference type="PANTHER" id="PTHR40393">
    <property type="entry name" value="LYSINE BIOSYNTHESIS PROTEIN-RELATED-RELATED"/>
    <property type="match status" value="1"/>
</dbReference>
<dbReference type="EMBL" id="MFJA01000059">
    <property type="protein sequence ID" value="OGG02662.1"/>
    <property type="molecule type" value="Genomic_DNA"/>
</dbReference>
<sequence length="60" mass="6541">MTKLKSECPICAETISVAQNIEASEIIQCPGCHNRIVVSSVNGDKVVLKEAPKIEEDWGQ</sequence>